<dbReference type="PROSITE" id="PS50995">
    <property type="entry name" value="HTH_MARR_2"/>
    <property type="match status" value="1"/>
</dbReference>
<dbReference type="SUPFAM" id="SSF46785">
    <property type="entry name" value="Winged helix' DNA-binding domain"/>
    <property type="match status" value="1"/>
</dbReference>
<dbReference type="AlphaFoldDB" id="A0A9X3MZV1"/>
<sequence>MSTSPSPGSIVLLTRLSRLVYKRATEDVLGMRLKAYVTLSNLREGPRSQQDLCIAMHLDPNNCVLMLNDLESEGYVERRRDPADRRRHIVKMTPAGHKAMLAAERAMESLEDDVLGALDVGEREVLRSLLDRALAAEPSLTP</sequence>
<name>A0A9X3MZV1_9ACTN</name>
<feature type="domain" description="HTH marR-type" evidence="1">
    <location>
        <begin position="1"/>
        <end position="135"/>
    </location>
</feature>
<accession>A0A9X3MZV1</accession>
<dbReference type="PANTHER" id="PTHR33164">
    <property type="entry name" value="TRANSCRIPTIONAL REGULATOR, MARR FAMILY"/>
    <property type="match status" value="1"/>
</dbReference>
<dbReference type="SMART" id="SM00347">
    <property type="entry name" value="HTH_MARR"/>
    <property type="match status" value="1"/>
</dbReference>
<dbReference type="GO" id="GO:0006950">
    <property type="term" value="P:response to stress"/>
    <property type="evidence" value="ECO:0007669"/>
    <property type="project" value="TreeGrafter"/>
</dbReference>
<dbReference type="InterPro" id="IPR036388">
    <property type="entry name" value="WH-like_DNA-bd_sf"/>
</dbReference>
<dbReference type="PRINTS" id="PR00598">
    <property type="entry name" value="HTHMARR"/>
</dbReference>
<dbReference type="InterPro" id="IPR000835">
    <property type="entry name" value="HTH_MarR-typ"/>
</dbReference>
<proteinExistence type="predicted"/>
<dbReference type="Gene3D" id="1.10.10.10">
    <property type="entry name" value="Winged helix-like DNA-binding domain superfamily/Winged helix DNA-binding domain"/>
    <property type="match status" value="1"/>
</dbReference>
<gene>
    <name evidence="2" type="ORF">OM076_35260</name>
</gene>
<dbReference type="PANTHER" id="PTHR33164:SF43">
    <property type="entry name" value="HTH-TYPE TRANSCRIPTIONAL REPRESSOR YETL"/>
    <property type="match status" value="1"/>
</dbReference>
<dbReference type="Pfam" id="PF01047">
    <property type="entry name" value="MarR"/>
    <property type="match status" value="1"/>
</dbReference>
<comment type="caution">
    <text evidence="2">The sequence shown here is derived from an EMBL/GenBank/DDBJ whole genome shotgun (WGS) entry which is preliminary data.</text>
</comment>
<dbReference type="Proteomes" id="UP001149140">
    <property type="component" value="Unassembled WGS sequence"/>
</dbReference>
<evidence type="ECO:0000313" key="3">
    <source>
        <dbReference type="Proteomes" id="UP001149140"/>
    </source>
</evidence>
<dbReference type="InterPro" id="IPR039422">
    <property type="entry name" value="MarR/SlyA-like"/>
</dbReference>
<dbReference type="GO" id="GO:0003700">
    <property type="term" value="F:DNA-binding transcription factor activity"/>
    <property type="evidence" value="ECO:0007669"/>
    <property type="project" value="InterPro"/>
</dbReference>
<evidence type="ECO:0000313" key="2">
    <source>
        <dbReference type="EMBL" id="MDA0165582.1"/>
    </source>
</evidence>
<organism evidence="2 3">
    <name type="scientific">Solirubrobacter ginsenosidimutans</name>
    <dbReference type="NCBI Taxonomy" id="490573"/>
    <lineage>
        <taxon>Bacteria</taxon>
        <taxon>Bacillati</taxon>
        <taxon>Actinomycetota</taxon>
        <taxon>Thermoleophilia</taxon>
        <taxon>Solirubrobacterales</taxon>
        <taxon>Solirubrobacteraceae</taxon>
        <taxon>Solirubrobacter</taxon>
    </lineage>
</organism>
<keyword evidence="3" id="KW-1185">Reference proteome</keyword>
<reference evidence="2" key="1">
    <citation type="submission" date="2022-10" db="EMBL/GenBank/DDBJ databases">
        <title>The WGS of Solirubrobacter ginsenosidimutans DSM 21036.</title>
        <authorList>
            <person name="Jiang Z."/>
        </authorList>
    </citation>
    <scope>NUCLEOTIDE SEQUENCE</scope>
    <source>
        <strain evidence="2">DSM 21036</strain>
    </source>
</reference>
<dbReference type="RefSeq" id="WP_270044843.1">
    <property type="nucleotide sequence ID" value="NZ_JAPDOD010000049.1"/>
</dbReference>
<dbReference type="EMBL" id="JAPDOD010000049">
    <property type="protein sequence ID" value="MDA0165582.1"/>
    <property type="molecule type" value="Genomic_DNA"/>
</dbReference>
<dbReference type="InterPro" id="IPR036390">
    <property type="entry name" value="WH_DNA-bd_sf"/>
</dbReference>
<evidence type="ECO:0000259" key="1">
    <source>
        <dbReference type="PROSITE" id="PS50995"/>
    </source>
</evidence>
<protein>
    <submittedName>
        <fullName evidence="2">MarR family winged helix-turn-helix transcriptional regulator</fullName>
    </submittedName>
</protein>